<feature type="compositionally biased region" description="Basic residues" evidence="9">
    <location>
        <begin position="376"/>
        <end position="416"/>
    </location>
</feature>
<evidence type="ECO:0008006" key="13">
    <source>
        <dbReference type="Google" id="ProtNLM"/>
    </source>
</evidence>
<keyword evidence="8 10" id="KW-0472">Membrane</keyword>
<reference evidence="11 12" key="1">
    <citation type="submission" date="2018-10" db="EMBL/GenBank/DDBJ databases">
        <title>Complete genome sequence of Malassezia restricta CBS 7877.</title>
        <authorList>
            <person name="Morand S.C."/>
            <person name="Bertignac M."/>
            <person name="Iltis A."/>
            <person name="Kolder I."/>
            <person name="Pirovano W."/>
            <person name="Jourdain R."/>
            <person name="Clavaud C."/>
        </authorList>
    </citation>
    <scope>NUCLEOTIDE SEQUENCE [LARGE SCALE GENOMIC DNA]</scope>
    <source>
        <strain evidence="11 12">CBS 7877</strain>
    </source>
</reference>
<keyword evidence="3" id="KW-0813">Transport</keyword>
<keyword evidence="4 10" id="KW-0812">Transmembrane</keyword>
<name>A0A3G2S1G1_MALR7</name>
<keyword evidence="6 10" id="KW-1133">Transmembrane helix</keyword>
<evidence type="ECO:0000256" key="4">
    <source>
        <dbReference type="ARBA" id="ARBA00022692"/>
    </source>
</evidence>
<keyword evidence="7" id="KW-0496">Mitochondrion</keyword>
<evidence type="ECO:0000256" key="3">
    <source>
        <dbReference type="ARBA" id="ARBA00022448"/>
    </source>
</evidence>
<accession>A0A3G2S1G1</accession>
<dbReference type="GO" id="GO:0031966">
    <property type="term" value="C:mitochondrial membrane"/>
    <property type="evidence" value="ECO:0007669"/>
    <property type="project" value="UniProtKB-SubCell"/>
</dbReference>
<dbReference type="PANTHER" id="PTHR45624:SF52">
    <property type="entry name" value="MITOCHONDRIAL CARRIER"/>
    <property type="match status" value="1"/>
</dbReference>
<feature type="region of interest" description="Disordered" evidence="9">
    <location>
        <begin position="372"/>
        <end position="416"/>
    </location>
</feature>
<dbReference type="VEuPathDB" id="FungiDB:DNF11_0825"/>
<evidence type="ECO:0000256" key="8">
    <source>
        <dbReference type="ARBA" id="ARBA00023136"/>
    </source>
</evidence>
<comment type="subcellular location">
    <subcellularLocation>
        <location evidence="1">Mitochondrion membrane</location>
        <topology evidence="1">Multi-pass membrane protein</topology>
    </subcellularLocation>
</comment>
<evidence type="ECO:0000256" key="5">
    <source>
        <dbReference type="ARBA" id="ARBA00022737"/>
    </source>
</evidence>
<evidence type="ECO:0000256" key="7">
    <source>
        <dbReference type="ARBA" id="ARBA00023128"/>
    </source>
</evidence>
<dbReference type="Proteomes" id="UP000269793">
    <property type="component" value="Chromosome II"/>
</dbReference>
<feature type="transmembrane region" description="Helical" evidence="10">
    <location>
        <begin position="104"/>
        <end position="125"/>
    </location>
</feature>
<proteinExistence type="inferred from homology"/>
<feature type="transmembrane region" description="Helical" evidence="10">
    <location>
        <begin position="145"/>
        <end position="166"/>
    </location>
</feature>
<evidence type="ECO:0000256" key="6">
    <source>
        <dbReference type="ARBA" id="ARBA00022989"/>
    </source>
</evidence>
<dbReference type="InterPro" id="IPR050567">
    <property type="entry name" value="Mitochondrial_Carrier"/>
</dbReference>
<gene>
    <name evidence="11" type="ORF">DNF11_0825</name>
</gene>
<evidence type="ECO:0000256" key="10">
    <source>
        <dbReference type="SAM" id="Phobius"/>
    </source>
</evidence>
<sequence>MSASDGNARVVGRLLSLSSGDHVILPEDDEHEEYETTSSRIDSIASAFARMCVSSLAFLFQRPVRLFRPVHFSTFSLLEVMARRQGKKLGVPYLGRLIRQERPAFLLALVVPPMVANLAIGFTLFQTYTLTERLLDPDDEPFTPTWVVAVAGAAAGAAQCVISAPLDNVRLVVQPLLMHDTGHRITSSSLVRMPLRTWNTIMEAAILPFLPERWYHHAVRRLERLWPSSMGEPHNAPLTSVIQYLPRHVRLLARRKHGMSLLLSLVRDALGFSAFFVSFEWARRLAYHASLQADYFIHTLRHRSSPRIRIMGEEYSDKSFSTSRTVLGRTAAVLVLVCGGAVGALFYHFVSRPVEYIRMVLWHRLYVPQRASGPKRAPRRRPAARVHRTRREHSARSAQRHHPKRIKRMTARPKKRRHSKTLARLMRFARMTAPPQYMSSPVRLFIHTYFLRPFKYPELCKPSAPRPWAMDPAACAYALAVDRGPIAFSVRMWLFRVCMDER</sequence>
<dbReference type="Gene3D" id="1.50.40.10">
    <property type="entry name" value="Mitochondrial carrier domain"/>
    <property type="match status" value="1"/>
</dbReference>
<comment type="similarity">
    <text evidence="2">Belongs to the mitochondrial carrier (TC 2.A.29) family.</text>
</comment>
<evidence type="ECO:0000313" key="11">
    <source>
        <dbReference type="EMBL" id="AYO41775.1"/>
    </source>
</evidence>
<dbReference type="STRING" id="425264.A0A3G2S1G1"/>
<dbReference type="InterPro" id="IPR023395">
    <property type="entry name" value="MCP_dom_sf"/>
</dbReference>
<keyword evidence="12" id="KW-1185">Reference proteome</keyword>
<dbReference type="GO" id="GO:1990575">
    <property type="term" value="P:mitochondrial L-ornithine transmembrane transport"/>
    <property type="evidence" value="ECO:0007669"/>
    <property type="project" value="TreeGrafter"/>
</dbReference>
<dbReference type="SUPFAM" id="SSF103506">
    <property type="entry name" value="Mitochondrial carrier"/>
    <property type="match status" value="1"/>
</dbReference>
<dbReference type="AlphaFoldDB" id="A0A3G2S1G1"/>
<dbReference type="PANTHER" id="PTHR45624">
    <property type="entry name" value="MITOCHONDRIAL BASIC AMINO ACIDS TRANSPORTER-RELATED"/>
    <property type="match status" value="1"/>
</dbReference>
<keyword evidence="5" id="KW-0677">Repeat</keyword>
<evidence type="ECO:0000256" key="2">
    <source>
        <dbReference type="ARBA" id="ARBA00006375"/>
    </source>
</evidence>
<dbReference type="EMBL" id="CP033149">
    <property type="protein sequence ID" value="AYO41775.1"/>
    <property type="molecule type" value="Genomic_DNA"/>
</dbReference>
<feature type="transmembrane region" description="Helical" evidence="10">
    <location>
        <begin position="326"/>
        <end position="350"/>
    </location>
</feature>
<dbReference type="GO" id="GO:0000064">
    <property type="term" value="F:L-ornithine transmembrane transporter activity"/>
    <property type="evidence" value="ECO:0007669"/>
    <property type="project" value="TreeGrafter"/>
</dbReference>
<evidence type="ECO:0000256" key="1">
    <source>
        <dbReference type="ARBA" id="ARBA00004225"/>
    </source>
</evidence>
<evidence type="ECO:0000256" key="9">
    <source>
        <dbReference type="SAM" id="MobiDB-lite"/>
    </source>
</evidence>
<protein>
    <recommendedName>
        <fullName evidence="13">Mitochondrial carrier protein</fullName>
    </recommendedName>
</protein>
<dbReference type="OrthoDB" id="3364892at2759"/>
<feature type="transmembrane region" description="Helical" evidence="10">
    <location>
        <begin position="260"/>
        <end position="279"/>
    </location>
</feature>
<organism evidence="11 12">
    <name type="scientific">Malassezia restricta (strain ATCC 96810 / NBRC 103918 / CBS 7877)</name>
    <name type="common">Seborrheic dermatitis infection agent</name>
    <dbReference type="NCBI Taxonomy" id="425264"/>
    <lineage>
        <taxon>Eukaryota</taxon>
        <taxon>Fungi</taxon>
        <taxon>Dikarya</taxon>
        <taxon>Basidiomycota</taxon>
        <taxon>Ustilaginomycotina</taxon>
        <taxon>Malasseziomycetes</taxon>
        <taxon>Malasseziales</taxon>
        <taxon>Malasseziaceae</taxon>
        <taxon>Malassezia</taxon>
    </lineage>
</organism>
<evidence type="ECO:0000313" key="12">
    <source>
        <dbReference type="Proteomes" id="UP000269793"/>
    </source>
</evidence>